<keyword evidence="2" id="KW-1185">Reference proteome</keyword>
<organism evidence="1 2">
    <name type="scientific">Photobacterium marinum</name>
    <dbReference type="NCBI Taxonomy" id="1056511"/>
    <lineage>
        <taxon>Bacteria</taxon>
        <taxon>Pseudomonadati</taxon>
        <taxon>Pseudomonadota</taxon>
        <taxon>Gammaproteobacteria</taxon>
        <taxon>Vibrionales</taxon>
        <taxon>Vibrionaceae</taxon>
        <taxon>Photobacterium</taxon>
    </lineage>
</organism>
<protein>
    <submittedName>
        <fullName evidence="1">Uncharacterized protein</fullName>
    </submittedName>
</protein>
<accession>L8JB53</accession>
<name>L8JB53_9GAMM</name>
<dbReference type="PATRIC" id="fig|1056511.3.peg.1972"/>
<dbReference type="RefSeq" id="WP_007465083.1">
    <property type="nucleotide sequence ID" value="NZ_AMZO01000013.1"/>
</dbReference>
<evidence type="ECO:0000313" key="2">
    <source>
        <dbReference type="Proteomes" id="UP000011134"/>
    </source>
</evidence>
<gene>
    <name evidence="1" type="ORF">C942_00483</name>
</gene>
<evidence type="ECO:0000313" key="1">
    <source>
        <dbReference type="EMBL" id="ELR66041.1"/>
    </source>
</evidence>
<dbReference type="Proteomes" id="UP000011134">
    <property type="component" value="Unassembled WGS sequence"/>
</dbReference>
<proteinExistence type="predicted"/>
<sequence length="80" mass="9318">MKNEHLQQLKAFETLANEHKQNLECAHSNNNEDDIFEWKMLFESAVSSYNDFIRSIAGEYGDTLQVELEKHGLPLLLDHE</sequence>
<reference evidence="1 2" key="1">
    <citation type="submission" date="2012-12" db="EMBL/GenBank/DDBJ databases">
        <title>Genome Assembly of Photobacterium sp. AK15.</title>
        <authorList>
            <person name="Khatri I."/>
            <person name="Vaidya B."/>
            <person name="Srinivas T.N.R."/>
            <person name="Subramanian S."/>
            <person name="Pinnaka A."/>
        </authorList>
    </citation>
    <scope>NUCLEOTIDE SEQUENCE [LARGE SCALE GENOMIC DNA]</scope>
    <source>
        <strain evidence="1 2">AK15</strain>
    </source>
</reference>
<dbReference type="AlphaFoldDB" id="L8JB53"/>
<comment type="caution">
    <text evidence="1">The sequence shown here is derived from an EMBL/GenBank/DDBJ whole genome shotgun (WGS) entry which is preliminary data.</text>
</comment>
<dbReference type="EMBL" id="AMZO01000013">
    <property type="protein sequence ID" value="ELR66041.1"/>
    <property type="molecule type" value="Genomic_DNA"/>
</dbReference>